<evidence type="ECO:0000313" key="3">
    <source>
        <dbReference type="Proteomes" id="UP001515943"/>
    </source>
</evidence>
<evidence type="ECO:0000256" key="1">
    <source>
        <dbReference type="SAM" id="Phobius"/>
    </source>
</evidence>
<feature type="transmembrane region" description="Helical" evidence="1">
    <location>
        <begin position="177"/>
        <end position="195"/>
    </location>
</feature>
<accession>A0ABX1FW93</accession>
<evidence type="ECO:0000313" key="2">
    <source>
        <dbReference type="EMBL" id="NKE63094.1"/>
    </source>
</evidence>
<dbReference type="InterPro" id="IPR035897">
    <property type="entry name" value="Toll_tir_struct_dom_sf"/>
</dbReference>
<feature type="transmembrane region" description="Helical" evidence="1">
    <location>
        <begin position="377"/>
        <end position="399"/>
    </location>
</feature>
<organism evidence="2 3">
    <name type="scientific">Lentzea indica</name>
    <dbReference type="NCBI Taxonomy" id="2604800"/>
    <lineage>
        <taxon>Bacteria</taxon>
        <taxon>Bacillati</taxon>
        <taxon>Actinomycetota</taxon>
        <taxon>Actinomycetes</taxon>
        <taxon>Pseudonocardiales</taxon>
        <taxon>Pseudonocardiaceae</taxon>
        <taxon>Lentzea</taxon>
    </lineage>
</organism>
<name>A0ABX1FW93_9PSEU</name>
<sequence>MSGGIFVSYRKNYKGGRRSHAQAVEAFIERLRAHFGPDKVHADTGLEAGEHYPSALRGWLENDTEVLLVFVHREWFVDLRARKAEKDWVRYEVRKGLEKGLYVLPVLLDRATLPSKDRLLKAEFDDIAELGTRQYWRIDFGDWQRGGAELIRLLEGRVSGEALPAPERPDPARPRGIWPMAAAALFGLAAPWLLVRLLVPEVDLRHVWLVALAMALVLPLIIPLGTVAVVHAARARLDESDKHLAQLAHDQKTNVTVGLFVAGMGIIVLFVSNLLPWQGQLLVLAVIVGFTVIEGDRWLRDRRNSDLWPYVRLVPHPASVRGALAHVERFMKAHRPLLTRAQREQVEFVLGQVEWAVDRLHELRALPRWTWLRRSTAWLPALHVLLVAAVIGSAVSAVVEGGWGYRACSPAPWSPPL</sequence>
<keyword evidence="1" id="KW-0812">Transmembrane</keyword>
<reference evidence="2 3" key="1">
    <citation type="submission" date="2019-08" db="EMBL/GenBank/DDBJ databases">
        <title>Lentzea from Indian Himalayas.</title>
        <authorList>
            <person name="Mandal S."/>
            <person name="Mallick Gupta A."/>
            <person name="Maiti P.K."/>
            <person name="Sarkar J."/>
            <person name="Mandal S."/>
        </authorList>
    </citation>
    <scope>NUCLEOTIDE SEQUENCE [LARGE SCALE GENOMIC DNA]</scope>
    <source>
        <strain evidence="2 3">PSKA42</strain>
    </source>
</reference>
<dbReference type="EMBL" id="VSRL01000315">
    <property type="protein sequence ID" value="NKE63094.1"/>
    <property type="molecule type" value="Genomic_DNA"/>
</dbReference>
<feature type="non-terminal residue" evidence="2">
    <location>
        <position position="417"/>
    </location>
</feature>
<feature type="transmembrane region" description="Helical" evidence="1">
    <location>
        <begin position="254"/>
        <end position="271"/>
    </location>
</feature>
<gene>
    <name evidence="2" type="ORF">FXN61_42780</name>
</gene>
<dbReference type="Proteomes" id="UP001515943">
    <property type="component" value="Unassembled WGS sequence"/>
</dbReference>
<keyword evidence="3" id="KW-1185">Reference proteome</keyword>
<comment type="caution">
    <text evidence="2">The sequence shown here is derived from an EMBL/GenBank/DDBJ whole genome shotgun (WGS) entry which is preliminary data.</text>
</comment>
<protein>
    <submittedName>
        <fullName evidence="2">TIR domain-containing protein</fullName>
    </submittedName>
</protein>
<keyword evidence="1" id="KW-0472">Membrane</keyword>
<feature type="transmembrane region" description="Helical" evidence="1">
    <location>
        <begin position="207"/>
        <end position="233"/>
    </location>
</feature>
<dbReference type="RefSeq" id="WP_223165846.1">
    <property type="nucleotide sequence ID" value="NZ_VSRL01000315.1"/>
</dbReference>
<keyword evidence="1" id="KW-1133">Transmembrane helix</keyword>
<dbReference type="Gene3D" id="3.40.50.10140">
    <property type="entry name" value="Toll/interleukin-1 receptor homology (TIR) domain"/>
    <property type="match status" value="1"/>
</dbReference>
<proteinExistence type="predicted"/>